<dbReference type="AlphaFoldDB" id="A0A8R1ECD5"/>
<dbReference type="EnsemblMetazoa" id="CJA32119.1">
    <property type="protein sequence ID" value="CJA32119.1"/>
    <property type="gene ID" value="WBGene00207966"/>
</dbReference>
<feature type="region of interest" description="Disordered" evidence="1">
    <location>
        <begin position="1"/>
        <end position="67"/>
    </location>
</feature>
<proteinExistence type="predicted"/>
<reference evidence="2" key="2">
    <citation type="submission" date="2022-06" db="UniProtKB">
        <authorList>
            <consortium name="EnsemblMetazoa"/>
        </authorList>
    </citation>
    <scope>IDENTIFICATION</scope>
    <source>
        <strain evidence="2">DF5081</strain>
    </source>
</reference>
<reference evidence="3" key="1">
    <citation type="submission" date="2010-08" db="EMBL/GenBank/DDBJ databases">
        <authorList>
            <consortium name="Caenorhabditis japonica Sequencing Consortium"/>
            <person name="Wilson R.K."/>
        </authorList>
    </citation>
    <scope>NUCLEOTIDE SEQUENCE [LARGE SCALE GENOMIC DNA]</scope>
    <source>
        <strain evidence="3">DF5081</strain>
    </source>
</reference>
<evidence type="ECO:0000313" key="2">
    <source>
        <dbReference type="EnsemblMetazoa" id="CJA32119.1"/>
    </source>
</evidence>
<organism evidence="2 3">
    <name type="scientific">Caenorhabditis japonica</name>
    <dbReference type="NCBI Taxonomy" id="281687"/>
    <lineage>
        <taxon>Eukaryota</taxon>
        <taxon>Metazoa</taxon>
        <taxon>Ecdysozoa</taxon>
        <taxon>Nematoda</taxon>
        <taxon>Chromadorea</taxon>
        <taxon>Rhabditida</taxon>
        <taxon>Rhabditina</taxon>
        <taxon>Rhabditomorpha</taxon>
        <taxon>Rhabditoidea</taxon>
        <taxon>Rhabditidae</taxon>
        <taxon>Peloderinae</taxon>
        <taxon>Caenorhabditis</taxon>
    </lineage>
</organism>
<accession>A0A8R1ECD5</accession>
<protein>
    <submittedName>
        <fullName evidence="2">Uncharacterized protein</fullName>
    </submittedName>
</protein>
<evidence type="ECO:0000313" key="3">
    <source>
        <dbReference type="Proteomes" id="UP000005237"/>
    </source>
</evidence>
<feature type="compositionally biased region" description="Acidic residues" evidence="1">
    <location>
        <begin position="50"/>
        <end position="67"/>
    </location>
</feature>
<evidence type="ECO:0000256" key="1">
    <source>
        <dbReference type="SAM" id="MobiDB-lite"/>
    </source>
</evidence>
<name>A0A8R1ECD5_CAEJA</name>
<keyword evidence="3" id="KW-1185">Reference proteome</keyword>
<feature type="compositionally biased region" description="Basic and acidic residues" evidence="1">
    <location>
        <begin position="17"/>
        <end position="37"/>
    </location>
</feature>
<dbReference type="Proteomes" id="UP000005237">
    <property type="component" value="Unassembled WGS sequence"/>
</dbReference>
<sequence>MKKTTGSEKLSSIPHCSKSEYPCKKSAFESQRKEKQRQQRVAAQKHSAFSDEEDEQGNNENQEETEA</sequence>